<evidence type="ECO:0000313" key="6">
    <source>
        <dbReference type="Proteomes" id="UP000305778"/>
    </source>
</evidence>
<feature type="chain" id="PRO_5020695140" evidence="3">
    <location>
        <begin position="34"/>
        <end position="235"/>
    </location>
</feature>
<evidence type="ECO:0000313" key="5">
    <source>
        <dbReference type="EMBL" id="TJZ95040.1"/>
    </source>
</evidence>
<dbReference type="InterPro" id="IPR012533">
    <property type="entry name" value="YcnI-copper_dom"/>
</dbReference>
<keyword evidence="6" id="KW-1185">Reference proteome</keyword>
<reference evidence="5 6" key="1">
    <citation type="submission" date="2019-04" db="EMBL/GenBank/DDBJ databases">
        <title>Streptomyces oryziradicis sp. nov., a novel actinomycete isolated from rhizosphere soil of rice (Oryza sativa L.).</title>
        <authorList>
            <person name="Li C."/>
        </authorList>
    </citation>
    <scope>NUCLEOTIDE SEQUENCE [LARGE SCALE GENOMIC DNA]</scope>
    <source>
        <strain evidence="5 6">NEAU-C40</strain>
    </source>
</reference>
<evidence type="ECO:0000256" key="3">
    <source>
        <dbReference type="SAM" id="SignalP"/>
    </source>
</evidence>
<protein>
    <submittedName>
        <fullName evidence="5">DUF1775 domain-containing protein</fullName>
    </submittedName>
</protein>
<keyword evidence="2" id="KW-1133">Transmembrane helix</keyword>
<gene>
    <name evidence="5" type="ORF">FCI23_52685</name>
</gene>
<feature type="signal peptide" evidence="3">
    <location>
        <begin position="1"/>
        <end position="33"/>
    </location>
</feature>
<accession>A0A4U0RJV8</accession>
<dbReference type="EMBL" id="SUMC01000193">
    <property type="protein sequence ID" value="TJZ95040.1"/>
    <property type="molecule type" value="Genomic_DNA"/>
</dbReference>
<feature type="domain" description="YncI copper-binding" evidence="4">
    <location>
        <begin position="99"/>
        <end position="161"/>
    </location>
</feature>
<keyword evidence="2" id="KW-0812">Transmembrane</keyword>
<evidence type="ECO:0000256" key="2">
    <source>
        <dbReference type="SAM" id="Phobius"/>
    </source>
</evidence>
<keyword evidence="2" id="KW-0472">Membrane</keyword>
<dbReference type="OrthoDB" id="3296726at2"/>
<name>A0A4U0RJV8_9ACTN</name>
<evidence type="ECO:0000256" key="1">
    <source>
        <dbReference type="SAM" id="MobiDB-lite"/>
    </source>
</evidence>
<feature type="compositionally biased region" description="Polar residues" evidence="1">
    <location>
        <begin position="170"/>
        <end position="183"/>
    </location>
</feature>
<comment type="caution">
    <text evidence="5">The sequence shown here is derived from an EMBL/GenBank/DDBJ whole genome shotgun (WGS) entry which is preliminary data.</text>
</comment>
<dbReference type="Gene3D" id="2.60.40.2230">
    <property type="entry name" value="Uncharacterised protein YcnI-like PF07987, DUF1775"/>
    <property type="match status" value="1"/>
</dbReference>
<dbReference type="InterPro" id="IPR038507">
    <property type="entry name" value="YcnI-like_sf"/>
</dbReference>
<feature type="transmembrane region" description="Helical" evidence="2">
    <location>
        <begin position="211"/>
        <end position="230"/>
    </location>
</feature>
<dbReference type="AlphaFoldDB" id="A0A4U0RJV8"/>
<feature type="region of interest" description="Disordered" evidence="1">
    <location>
        <begin position="165"/>
        <end position="205"/>
    </location>
</feature>
<sequence>MLTAHPSTRVRRLCVIAAAALAAVFAAADPASAHTEVTASKAQALAENVTLTFTNEAESDSSGFTKIRIVLPVGITPDAVTAKDAPKGWKLRPTADGYTVGGPALAPGKDAEHSIVVRQLPDAKSLAFKTLDTYSDGKVSRWIELPTGGAEPEKPAPVLKLKAAAPINPSPSTGAGSSPNSSGALAAASETGKESPVAQETDASDSNNGTTIVAVLICAMLALVGAVLWFKSPSA</sequence>
<proteinExistence type="predicted"/>
<keyword evidence="3" id="KW-0732">Signal</keyword>
<dbReference type="Pfam" id="PF07987">
    <property type="entry name" value="DUF1775"/>
    <property type="match status" value="1"/>
</dbReference>
<dbReference type="RefSeq" id="WP_136731086.1">
    <property type="nucleotide sequence ID" value="NZ_SUMC01000193.1"/>
</dbReference>
<dbReference type="Proteomes" id="UP000305778">
    <property type="component" value="Unassembled WGS sequence"/>
</dbReference>
<evidence type="ECO:0000259" key="4">
    <source>
        <dbReference type="Pfam" id="PF07987"/>
    </source>
</evidence>
<organism evidence="5 6">
    <name type="scientific">Actinacidiphila oryziradicis</name>
    <dbReference type="NCBI Taxonomy" id="2571141"/>
    <lineage>
        <taxon>Bacteria</taxon>
        <taxon>Bacillati</taxon>
        <taxon>Actinomycetota</taxon>
        <taxon>Actinomycetes</taxon>
        <taxon>Kitasatosporales</taxon>
        <taxon>Streptomycetaceae</taxon>
        <taxon>Actinacidiphila</taxon>
    </lineage>
</organism>